<comment type="caution">
    <text evidence="1">The sequence shown here is derived from an EMBL/GenBank/DDBJ whole genome shotgun (WGS) entry which is preliminary data.</text>
</comment>
<dbReference type="Proteomes" id="UP000265566">
    <property type="component" value="Chromosome 4"/>
</dbReference>
<proteinExistence type="predicted"/>
<name>A0A396IJM3_MEDTR</name>
<sequence>MDNKKAWLKIELMGAKHPPFKLPSYISNHAKEKDIDNFFF</sequence>
<organism evidence="1">
    <name type="scientific">Medicago truncatula</name>
    <name type="common">Barrel medic</name>
    <name type="synonym">Medicago tribuloides</name>
    <dbReference type="NCBI Taxonomy" id="3880"/>
    <lineage>
        <taxon>Eukaryota</taxon>
        <taxon>Viridiplantae</taxon>
        <taxon>Streptophyta</taxon>
        <taxon>Embryophyta</taxon>
        <taxon>Tracheophyta</taxon>
        <taxon>Spermatophyta</taxon>
        <taxon>Magnoliopsida</taxon>
        <taxon>eudicotyledons</taxon>
        <taxon>Gunneridae</taxon>
        <taxon>Pentapetalae</taxon>
        <taxon>rosids</taxon>
        <taxon>fabids</taxon>
        <taxon>Fabales</taxon>
        <taxon>Fabaceae</taxon>
        <taxon>Papilionoideae</taxon>
        <taxon>50 kb inversion clade</taxon>
        <taxon>NPAAA clade</taxon>
        <taxon>Hologalegina</taxon>
        <taxon>IRL clade</taxon>
        <taxon>Trifolieae</taxon>
        <taxon>Medicago</taxon>
    </lineage>
</organism>
<dbReference type="Gramene" id="rna27347">
    <property type="protein sequence ID" value="RHN64524.1"/>
    <property type="gene ID" value="gene27347"/>
</dbReference>
<protein>
    <submittedName>
        <fullName evidence="1">Uncharacterized protein</fullName>
    </submittedName>
</protein>
<dbReference type="AlphaFoldDB" id="A0A396IJM3"/>
<evidence type="ECO:0000313" key="1">
    <source>
        <dbReference type="EMBL" id="RHN64524.1"/>
    </source>
</evidence>
<dbReference type="EMBL" id="PSQE01000004">
    <property type="protein sequence ID" value="RHN64524.1"/>
    <property type="molecule type" value="Genomic_DNA"/>
</dbReference>
<gene>
    <name evidence="1" type="ORF">MtrunA17_Chr4g0070021</name>
</gene>
<reference evidence="1" key="1">
    <citation type="journal article" date="2018" name="Nat. Plants">
        <title>Whole-genome landscape of Medicago truncatula symbiotic genes.</title>
        <authorList>
            <person name="Pecrix Y."/>
            <person name="Gamas P."/>
            <person name="Carrere S."/>
        </authorList>
    </citation>
    <scope>NUCLEOTIDE SEQUENCE</scope>
    <source>
        <tissue evidence="1">Leaves</tissue>
    </source>
</reference>
<accession>A0A396IJM3</accession>